<evidence type="ECO:0000313" key="1">
    <source>
        <dbReference type="EMBL" id="CAK9872354.1"/>
    </source>
</evidence>
<dbReference type="EMBL" id="OZ023703">
    <property type="protein sequence ID" value="CAK9872354.1"/>
    <property type="molecule type" value="Genomic_DNA"/>
</dbReference>
<gene>
    <name evidence="1" type="ORF">CSSPJE1EN2_LOCUS14951</name>
</gene>
<sequence length="122" mass="13261">MITTALTIMSAGTVWLELASFEVSGARLGAQGGAGGTGKPLLAELNDLIWFISLARPTLPLKPTYMCRTPVGDTNWPGFHQFAVLLRTWPHQRESYSGASSKRMSSSRTDVELKLVKLKLVG</sequence>
<proteinExistence type="predicted"/>
<evidence type="ECO:0000313" key="2">
    <source>
        <dbReference type="Proteomes" id="UP001497522"/>
    </source>
</evidence>
<dbReference type="Proteomes" id="UP001497522">
    <property type="component" value="Chromosome 2"/>
</dbReference>
<protein>
    <recommendedName>
        <fullName evidence="3">Secreted protein</fullName>
    </recommendedName>
</protein>
<accession>A0ABP1BAT2</accession>
<evidence type="ECO:0008006" key="3">
    <source>
        <dbReference type="Google" id="ProtNLM"/>
    </source>
</evidence>
<keyword evidence="2" id="KW-1185">Reference proteome</keyword>
<reference evidence="1 2" key="1">
    <citation type="submission" date="2024-03" db="EMBL/GenBank/DDBJ databases">
        <authorList>
            <consortium name="ELIXIR-Norway"/>
            <consortium name="Elixir Norway"/>
        </authorList>
    </citation>
    <scope>NUCLEOTIDE SEQUENCE [LARGE SCALE GENOMIC DNA]</scope>
</reference>
<name>A0ABP1BAT2_9BRYO</name>
<organism evidence="1 2">
    <name type="scientific">Sphagnum jensenii</name>
    <dbReference type="NCBI Taxonomy" id="128206"/>
    <lineage>
        <taxon>Eukaryota</taxon>
        <taxon>Viridiplantae</taxon>
        <taxon>Streptophyta</taxon>
        <taxon>Embryophyta</taxon>
        <taxon>Bryophyta</taxon>
        <taxon>Sphagnophytina</taxon>
        <taxon>Sphagnopsida</taxon>
        <taxon>Sphagnales</taxon>
        <taxon>Sphagnaceae</taxon>
        <taxon>Sphagnum</taxon>
    </lineage>
</organism>